<dbReference type="InterPro" id="IPR003591">
    <property type="entry name" value="Leu-rich_rpt_typical-subtyp"/>
</dbReference>
<evidence type="ECO:0000256" key="22">
    <source>
        <dbReference type="SAM" id="MobiDB-lite"/>
    </source>
</evidence>
<keyword evidence="25" id="KW-1185">Reference proteome</keyword>
<evidence type="ECO:0000256" key="15">
    <source>
        <dbReference type="ARBA" id="ARBA00022989"/>
    </source>
</evidence>
<keyword evidence="14 21" id="KW-0067">ATP-binding</keyword>
<dbReference type="PANTHER" id="PTHR48006:SF102">
    <property type="entry name" value="LEUCINE-RICH REPEAT-CONTAINING PROTEIN DDB_G0281931-RELATED"/>
    <property type="match status" value="1"/>
</dbReference>
<accession>A0A8T0VS75</accession>
<feature type="domain" description="Protein kinase" evidence="23">
    <location>
        <begin position="1035"/>
        <end position="1324"/>
    </location>
</feature>
<comment type="catalytic activity">
    <reaction evidence="19">
        <text>L-threonyl-[protein] + ATP = O-phospho-L-threonyl-[protein] + ADP + H(+)</text>
        <dbReference type="Rhea" id="RHEA:46608"/>
        <dbReference type="Rhea" id="RHEA-COMP:11060"/>
        <dbReference type="Rhea" id="RHEA-COMP:11605"/>
        <dbReference type="ChEBI" id="CHEBI:15378"/>
        <dbReference type="ChEBI" id="CHEBI:30013"/>
        <dbReference type="ChEBI" id="CHEBI:30616"/>
        <dbReference type="ChEBI" id="CHEBI:61977"/>
        <dbReference type="ChEBI" id="CHEBI:456216"/>
        <dbReference type="EC" id="2.7.11.1"/>
    </reaction>
</comment>
<keyword evidence="9" id="KW-0732">Signal</keyword>
<dbReference type="PRINTS" id="PR00364">
    <property type="entry name" value="DISEASERSIST"/>
</dbReference>
<protein>
    <recommendedName>
        <fullName evidence="4">non-specific serine/threonine protein kinase</fullName>
        <ecNumber evidence="4">2.7.11.1</ecNumber>
    </recommendedName>
</protein>
<sequence length="1359" mass="151947">MAPASADVDRLQRRLASGGRGMDLPSNVAVDLSRVMRALYRLQGELTAAEKQPFEASSQPRLRKIKQNVYDVEDILDELEDGSSRGRKFDGASDLWSQAVFFFSSNHSVLHCRMVKKIKKIRKSLDHVSKDFILSLLHHSTDGDQTCHHDVFDESAIIGRDNDKENLRALLLCNCEEIFSIIPIVGLGGLGKTVLAQLIFTDKDVRYNFDLHIWINLNMTYSLKGIASAIISEANRTEQGMSQVKEEIEDDPQIIMKCLREVLHHKRCLIVLDGLWSTDEGELLHLKKMLRGIEKTKIIVTTSSENVAKLVHTIQPYKLGPLSEENCWTIFSRRVFCGGDNSDPTRMGKQIVNRCEGIPAVAHCLGSLVRDKGMSIWNDENQDLWKLERQFPFQVNMFSSIKQIYYNMSSALKSCLNHLSMFPKGSDIRMENLIRQWAALGILGSTHGSLPIYSQGKKYIQELLSVFFLEAPNKSSGSGLNYASASKIVNVHNLVHEFARYVTSHDLFIMDGERKNNDGTEICTSRYAVLTRCNDGCKLRKVFLTSVRAICLKDCGGEKFIEKIFSGLKHLHVLDLSRCSFLKIPSSIYQLTHLRYIDISSSAIQALPDQMSFLQNLEALDLSETRLQVLPDFVGTFQKLKYLNLKGCRELHHLPSKLEDIKSLQHLNLSCCPAAHQLLESISGFQELRFLDISSCTELQSLPESFGRLTNLEDLILSKCTRLKKLPESFGELCFLQFLNVSNCCELEEVPASLGRLASLEVLILSGCRRIQNLPQSFIDIAFLRILDLAGCVDLHINLGMLPHNNLENLNVDGCHKINAMPGWTANFPKLHPKCLQTCDQQIRCLIPEQQVCLSDNEVEIIKELNVCVHDGSEEAIASQSCQAGNSERTTKVFENSSARTSHNVPQHPTIPTDTDIAAEPADGAAAAGDLQLAAVVGAGTRAEATLAASVPRRYRRRRSQLHENRRTGEACQPRKLQSAGSSSSSTGVIGFACWPRRKPKKHFSNVPAKEDPEGHLGQLKKFSLRELEVATDGFSDKNSLGRGGFGKVYKGRLADGSLVAVKRQKQEITPGAGELQFQAEVDILSTVEHRNLLRLRGFCMTPTERLLVYPYMANGSVASRLRERPGSEPPLDWQTRRRIALGSAKGLSYLHDQCDPKIIHHDVKAANILLDEDFEAVVGDFGLAKLMDYKDAHVTTPVSGTMGHIAPEYHSTGKSSEKTDVFSYGIMLLELVTGQRVLDLTRLANDDNASLLDWVKELLKEKKLENLVDDDLNDNYIDVEVESLLQIALLCTQTDPTERPKMSEVVTMLEGDGGLAERWEEWLKVAVDQDVEHGSRRTSDWIVESAYKLSSVELSGPR</sequence>
<comment type="subcellular location">
    <subcellularLocation>
        <location evidence="1">Cell membrane</location>
        <topology evidence="1">Single-pass membrane protein</topology>
    </subcellularLocation>
</comment>
<keyword evidence="13" id="KW-0611">Plant defense</keyword>
<keyword evidence="5" id="KW-0723">Serine/threonine-protein kinase</keyword>
<evidence type="ECO:0000256" key="11">
    <source>
        <dbReference type="ARBA" id="ARBA00022741"/>
    </source>
</evidence>
<proteinExistence type="inferred from homology"/>
<keyword evidence="12" id="KW-0418">Kinase</keyword>
<dbReference type="PROSITE" id="PS00107">
    <property type="entry name" value="PROTEIN_KINASE_ATP"/>
    <property type="match status" value="1"/>
</dbReference>
<comment type="caution">
    <text evidence="24">The sequence shown here is derived from an EMBL/GenBank/DDBJ whole genome shotgun (WGS) entry which is preliminary data.</text>
</comment>
<dbReference type="Pfam" id="PF07714">
    <property type="entry name" value="PK_Tyr_Ser-Thr"/>
    <property type="match status" value="1"/>
</dbReference>
<evidence type="ECO:0000256" key="2">
    <source>
        <dbReference type="ARBA" id="ARBA00008171"/>
    </source>
</evidence>
<keyword evidence="7" id="KW-0808">Transferase</keyword>
<dbReference type="SUPFAM" id="SSF56112">
    <property type="entry name" value="Protein kinase-like (PK-like)"/>
    <property type="match status" value="1"/>
</dbReference>
<evidence type="ECO:0000256" key="9">
    <source>
        <dbReference type="ARBA" id="ARBA00022729"/>
    </source>
</evidence>
<dbReference type="SMART" id="SM00369">
    <property type="entry name" value="LRR_TYP"/>
    <property type="match status" value="3"/>
</dbReference>
<evidence type="ECO:0000259" key="23">
    <source>
        <dbReference type="PROSITE" id="PS50011"/>
    </source>
</evidence>
<reference evidence="24" key="1">
    <citation type="submission" date="2020-05" db="EMBL/GenBank/DDBJ databases">
        <title>WGS assembly of Panicum virgatum.</title>
        <authorList>
            <person name="Lovell J.T."/>
            <person name="Jenkins J."/>
            <person name="Shu S."/>
            <person name="Juenger T.E."/>
            <person name="Schmutz J."/>
        </authorList>
    </citation>
    <scope>NUCLEOTIDE SEQUENCE</scope>
    <source>
        <strain evidence="24">AP13</strain>
    </source>
</reference>
<dbReference type="GO" id="GO:0006952">
    <property type="term" value="P:defense response"/>
    <property type="evidence" value="ECO:0007669"/>
    <property type="project" value="UniProtKB-KW"/>
</dbReference>
<dbReference type="InterPro" id="IPR042197">
    <property type="entry name" value="Apaf_helical"/>
</dbReference>
<evidence type="ECO:0000256" key="12">
    <source>
        <dbReference type="ARBA" id="ARBA00022777"/>
    </source>
</evidence>
<dbReference type="Gene3D" id="1.10.510.10">
    <property type="entry name" value="Transferase(Phosphotransferase) domain 1"/>
    <property type="match status" value="1"/>
</dbReference>
<evidence type="ECO:0000313" key="25">
    <source>
        <dbReference type="Proteomes" id="UP000823388"/>
    </source>
</evidence>
<evidence type="ECO:0000256" key="6">
    <source>
        <dbReference type="ARBA" id="ARBA00022614"/>
    </source>
</evidence>
<dbReference type="PROSITE" id="PS00108">
    <property type="entry name" value="PROTEIN_KINASE_ST"/>
    <property type="match status" value="1"/>
</dbReference>
<dbReference type="Pfam" id="PF00931">
    <property type="entry name" value="NB-ARC"/>
    <property type="match status" value="1"/>
</dbReference>
<dbReference type="InterPro" id="IPR000719">
    <property type="entry name" value="Prot_kinase_dom"/>
</dbReference>
<dbReference type="InterPro" id="IPR032675">
    <property type="entry name" value="LRR_dom_sf"/>
</dbReference>
<dbReference type="SUPFAM" id="SSF52540">
    <property type="entry name" value="P-loop containing nucleoside triphosphate hydrolases"/>
    <property type="match status" value="1"/>
</dbReference>
<dbReference type="Pfam" id="PF23559">
    <property type="entry name" value="WHD_DRP"/>
    <property type="match status" value="1"/>
</dbReference>
<dbReference type="Pfam" id="PF23598">
    <property type="entry name" value="LRR_14"/>
    <property type="match status" value="1"/>
</dbReference>
<dbReference type="GO" id="GO:0005886">
    <property type="term" value="C:plasma membrane"/>
    <property type="evidence" value="ECO:0007669"/>
    <property type="project" value="UniProtKB-SubCell"/>
</dbReference>
<dbReference type="GO" id="GO:0043531">
    <property type="term" value="F:ADP binding"/>
    <property type="evidence" value="ECO:0007669"/>
    <property type="project" value="InterPro"/>
</dbReference>
<keyword evidence="17" id="KW-0675">Receptor</keyword>
<name>A0A8T0VS75_PANVG</name>
<feature type="binding site" evidence="21">
    <location>
        <position position="1063"/>
    </location>
    <ligand>
        <name>ATP</name>
        <dbReference type="ChEBI" id="CHEBI:30616"/>
    </ligand>
</feature>
<evidence type="ECO:0000256" key="19">
    <source>
        <dbReference type="ARBA" id="ARBA00047899"/>
    </source>
</evidence>
<dbReference type="SUPFAM" id="SSF52058">
    <property type="entry name" value="L domain-like"/>
    <property type="match status" value="1"/>
</dbReference>
<dbReference type="InterPro" id="IPR011009">
    <property type="entry name" value="Kinase-like_dom_sf"/>
</dbReference>
<keyword evidence="15" id="KW-1133">Transmembrane helix</keyword>
<dbReference type="PANTHER" id="PTHR48006">
    <property type="entry name" value="LEUCINE-RICH REPEAT-CONTAINING PROTEIN DDB_G0281931-RELATED"/>
    <property type="match status" value="1"/>
</dbReference>
<dbReference type="Gene3D" id="1.10.8.430">
    <property type="entry name" value="Helical domain of apoptotic protease-activating factors"/>
    <property type="match status" value="1"/>
</dbReference>
<comment type="similarity">
    <text evidence="3">Belongs to the protein kinase superfamily. Ser/Thr protein kinase family.</text>
</comment>
<dbReference type="Gene3D" id="3.80.10.10">
    <property type="entry name" value="Ribonuclease Inhibitor"/>
    <property type="match status" value="2"/>
</dbReference>
<keyword evidence="11 21" id="KW-0547">Nucleotide-binding</keyword>
<dbReference type="FunFam" id="3.30.200.20:FF:000015">
    <property type="entry name" value="Somatic embryogenesis receptor kinase 1"/>
    <property type="match status" value="1"/>
</dbReference>
<dbReference type="GO" id="GO:0004674">
    <property type="term" value="F:protein serine/threonine kinase activity"/>
    <property type="evidence" value="ECO:0007669"/>
    <property type="project" value="UniProtKB-KW"/>
</dbReference>
<dbReference type="Gene3D" id="3.30.200.20">
    <property type="entry name" value="Phosphorylase Kinase, domain 1"/>
    <property type="match status" value="1"/>
</dbReference>
<evidence type="ECO:0000256" key="20">
    <source>
        <dbReference type="ARBA" id="ARBA00048679"/>
    </source>
</evidence>
<dbReference type="EC" id="2.7.11.1" evidence="4"/>
<dbReference type="InterPro" id="IPR055414">
    <property type="entry name" value="LRR_R13L4/SHOC2-like"/>
</dbReference>
<dbReference type="InterPro" id="IPR008271">
    <property type="entry name" value="Ser/Thr_kinase_AS"/>
</dbReference>
<keyword evidence="6" id="KW-0433">Leucine-rich repeat</keyword>
<dbReference type="InterPro" id="IPR001245">
    <property type="entry name" value="Ser-Thr/Tyr_kinase_cat_dom"/>
</dbReference>
<dbReference type="FunFam" id="1.10.510.10:FF:000016">
    <property type="entry name" value="Somatic embryogenesis receptor-like kinase 1"/>
    <property type="match status" value="1"/>
</dbReference>
<dbReference type="EMBL" id="CM029040">
    <property type="protein sequence ID" value="KAG2634409.1"/>
    <property type="molecule type" value="Genomic_DNA"/>
</dbReference>
<keyword evidence="16" id="KW-0472">Membrane</keyword>
<comment type="similarity">
    <text evidence="2">Belongs to the protein kinase superfamily. TKL Ser/Thr protein kinase family. ROCO subfamily.</text>
</comment>
<keyword evidence="8" id="KW-0812">Transmembrane</keyword>
<evidence type="ECO:0000256" key="7">
    <source>
        <dbReference type="ARBA" id="ARBA00022679"/>
    </source>
</evidence>
<evidence type="ECO:0000256" key="21">
    <source>
        <dbReference type="PROSITE-ProRule" id="PRU10141"/>
    </source>
</evidence>
<organism evidence="24 25">
    <name type="scientific">Panicum virgatum</name>
    <name type="common">Blackwell switchgrass</name>
    <dbReference type="NCBI Taxonomy" id="38727"/>
    <lineage>
        <taxon>Eukaryota</taxon>
        <taxon>Viridiplantae</taxon>
        <taxon>Streptophyta</taxon>
        <taxon>Embryophyta</taxon>
        <taxon>Tracheophyta</taxon>
        <taxon>Spermatophyta</taxon>
        <taxon>Magnoliopsida</taxon>
        <taxon>Liliopsida</taxon>
        <taxon>Poales</taxon>
        <taxon>Poaceae</taxon>
        <taxon>PACMAD clade</taxon>
        <taxon>Panicoideae</taxon>
        <taxon>Panicodae</taxon>
        <taxon>Paniceae</taxon>
        <taxon>Panicinae</taxon>
        <taxon>Panicum</taxon>
        <taxon>Panicum sect. Hiantes</taxon>
    </lineage>
</organism>
<evidence type="ECO:0000256" key="13">
    <source>
        <dbReference type="ARBA" id="ARBA00022821"/>
    </source>
</evidence>
<comment type="catalytic activity">
    <reaction evidence="20">
        <text>L-seryl-[protein] + ATP = O-phospho-L-seryl-[protein] + ADP + H(+)</text>
        <dbReference type="Rhea" id="RHEA:17989"/>
        <dbReference type="Rhea" id="RHEA-COMP:9863"/>
        <dbReference type="Rhea" id="RHEA-COMP:11604"/>
        <dbReference type="ChEBI" id="CHEBI:15378"/>
        <dbReference type="ChEBI" id="CHEBI:29999"/>
        <dbReference type="ChEBI" id="CHEBI:30616"/>
        <dbReference type="ChEBI" id="CHEBI:83421"/>
        <dbReference type="ChEBI" id="CHEBI:456216"/>
        <dbReference type="EC" id="2.7.11.1"/>
    </reaction>
</comment>
<dbReference type="GO" id="GO:0009742">
    <property type="term" value="P:brassinosteroid mediated signaling pathway"/>
    <property type="evidence" value="ECO:0007669"/>
    <property type="project" value="UniProtKB-ARBA"/>
</dbReference>
<dbReference type="Proteomes" id="UP000823388">
    <property type="component" value="Chromosome 2N"/>
</dbReference>
<dbReference type="InterPro" id="IPR051824">
    <property type="entry name" value="LRR_Rcpt-Like_S/T_Kinase"/>
</dbReference>
<dbReference type="GO" id="GO:0005524">
    <property type="term" value="F:ATP binding"/>
    <property type="evidence" value="ECO:0007669"/>
    <property type="project" value="UniProtKB-UniRule"/>
</dbReference>
<dbReference type="InterPro" id="IPR058922">
    <property type="entry name" value="WHD_DRP"/>
</dbReference>
<evidence type="ECO:0000256" key="8">
    <source>
        <dbReference type="ARBA" id="ARBA00022692"/>
    </source>
</evidence>
<evidence type="ECO:0000313" key="24">
    <source>
        <dbReference type="EMBL" id="KAG2634409.1"/>
    </source>
</evidence>
<dbReference type="InterPro" id="IPR027417">
    <property type="entry name" value="P-loop_NTPase"/>
</dbReference>
<keyword evidence="10" id="KW-0677">Repeat</keyword>
<evidence type="ECO:0000256" key="3">
    <source>
        <dbReference type="ARBA" id="ARBA00008684"/>
    </source>
</evidence>
<evidence type="ECO:0000256" key="5">
    <source>
        <dbReference type="ARBA" id="ARBA00022527"/>
    </source>
</evidence>
<evidence type="ECO:0000256" key="10">
    <source>
        <dbReference type="ARBA" id="ARBA00022737"/>
    </source>
</evidence>
<dbReference type="InterPro" id="IPR002182">
    <property type="entry name" value="NB-ARC"/>
</dbReference>
<evidence type="ECO:0000256" key="17">
    <source>
        <dbReference type="ARBA" id="ARBA00023170"/>
    </source>
</evidence>
<evidence type="ECO:0000256" key="14">
    <source>
        <dbReference type="ARBA" id="ARBA00022840"/>
    </source>
</evidence>
<dbReference type="Gene3D" id="3.40.50.300">
    <property type="entry name" value="P-loop containing nucleotide triphosphate hydrolases"/>
    <property type="match status" value="1"/>
</dbReference>
<evidence type="ECO:0000256" key="4">
    <source>
        <dbReference type="ARBA" id="ARBA00012513"/>
    </source>
</evidence>
<evidence type="ECO:0000256" key="1">
    <source>
        <dbReference type="ARBA" id="ARBA00004162"/>
    </source>
</evidence>
<feature type="region of interest" description="Disordered" evidence="22">
    <location>
        <begin position="956"/>
        <end position="985"/>
    </location>
</feature>
<gene>
    <name evidence="24" type="ORF">PVAP13_2NG258300</name>
</gene>
<dbReference type="InterPro" id="IPR017441">
    <property type="entry name" value="Protein_kinase_ATP_BS"/>
</dbReference>
<keyword evidence="18" id="KW-0325">Glycoprotein</keyword>
<dbReference type="PROSITE" id="PS50011">
    <property type="entry name" value="PROTEIN_KINASE_DOM"/>
    <property type="match status" value="1"/>
</dbReference>
<evidence type="ECO:0000256" key="18">
    <source>
        <dbReference type="ARBA" id="ARBA00023180"/>
    </source>
</evidence>
<dbReference type="OrthoDB" id="691996at2759"/>
<dbReference type="SMART" id="SM00220">
    <property type="entry name" value="S_TKc"/>
    <property type="match status" value="1"/>
</dbReference>
<evidence type="ECO:0000256" key="16">
    <source>
        <dbReference type="ARBA" id="ARBA00023136"/>
    </source>
</evidence>